<evidence type="ECO:0000256" key="2">
    <source>
        <dbReference type="SAM" id="Phobius"/>
    </source>
</evidence>
<keyword evidence="2" id="KW-0812">Transmembrane</keyword>
<organism evidence="3 4">
    <name type="scientific">Fraxinus pennsylvanica</name>
    <dbReference type="NCBI Taxonomy" id="56036"/>
    <lineage>
        <taxon>Eukaryota</taxon>
        <taxon>Viridiplantae</taxon>
        <taxon>Streptophyta</taxon>
        <taxon>Embryophyta</taxon>
        <taxon>Tracheophyta</taxon>
        <taxon>Spermatophyta</taxon>
        <taxon>Magnoliopsida</taxon>
        <taxon>eudicotyledons</taxon>
        <taxon>Gunneridae</taxon>
        <taxon>Pentapetalae</taxon>
        <taxon>asterids</taxon>
        <taxon>lamiids</taxon>
        <taxon>Lamiales</taxon>
        <taxon>Oleaceae</taxon>
        <taxon>Oleeae</taxon>
        <taxon>Fraxinus</taxon>
    </lineage>
</organism>
<keyword evidence="4" id="KW-1185">Reference proteome</keyword>
<keyword evidence="2" id="KW-0472">Membrane</keyword>
<feature type="compositionally biased region" description="Basic residues" evidence="1">
    <location>
        <begin position="1"/>
        <end position="12"/>
    </location>
</feature>
<keyword evidence="2" id="KW-1133">Transmembrane helix</keyword>
<name>A0AAD2A1J5_9LAMI</name>
<evidence type="ECO:0000313" key="3">
    <source>
        <dbReference type="EMBL" id="CAI9777210.1"/>
    </source>
</evidence>
<reference evidence="3" key="1">
    <citation type="submission" date="2023-05" db="EMBL/GenBank/DDBJ databases">
        <authorList>
            <person name="Huff M."/>
        </authorList>
    </citation>
    <scope>NUCLEOTIDE SEQUENCE</scope>
</reference>
<dbReference type="AlphaFoldDB" id="A0AAD2A1J5"/>
<dbReference type="EMBL" id="OU503050">
    <property type="protein sequence ID" value="CAI9777210.1"/>
    <property type="molecule type" value="Genomic_DNA"/>
</dbReference>
<evidence type="ECO:0000256" key="1">
    <source>
        <dbReference type="SAM" id="MobiDB-lite"/>
    </source>
</evidence>
<feature type="region of interest" description="Disordered" evidence="1">
    <location>
        <begin position="1"/>
        <end position="44"/>
    </location>
</feature>
<proteinExistence type="predicted"/>
<feature type="transmembrane region" description="Helical" evidence="2">
    <location>
        <begin position="159"/>
        <end position="182"/>
    </location>
</feature>
<accession>A0AAD2A1J5</accession>
<dbReference type="Proteomes" id="UP000834106">
    <property type="component" value="Chromosome 15"/>
</dbReference>
<gene>
    <name evidence="3" type="ORF">FPE_LOCUS24640</name>
</gene>
<protein>
    <submittedName>
        <fullName evidence="3">Uncharacterized protein</fullName>
    </submittedName>
</protein>
<sequence length="188" mass="21377">MVKKKLKKKHQERKKERDRGSSKNNSDAEESEKRFSKDSARNKKIIGNKYEQHRTVSENVKSHSVKVGHGFKSATMRIHNRGPAGTKYLDRMKATFLSSSRAFSGSGFFGRSANIFTVPREHRPNASVDNVQGSTYRRNVLQPESVSRRSNVNGDDKNIYRLVSYLLSLIDLLCLSLLWIGLAVNCVY</sequence>
<evidence type="ECO:0000313" key="4">
    <source>
        <dbReference type="Proteomes" id="UP000834106"/>
    </source>
</evidence>
<feature type="compositionally biased region" description="Basic and acidic residues" evidence="1">
    <location>
        <begin position="31"/>
        <end position="41"/>
    </location>
</feature>